<evidence type="ECO:0008006" key="4">
    <source>
        <dbReference type="Google" id="ProtNLM"/>
    </source>
</evidence>
<dbReference type="AlphaFoldDB" id="A0AAE0FB68"/>
<dbReference type="Gene3D" id="1.10.443.10">
    <property type="entry name" value="Intergrase catalytic core"/>
    <property type="match status" value="1"/>
</dbReference>
<keyword evidence="3" id="KW-1185">Reference proteome</keyword>
<dbReference type="InterPro" id="IPR052925">
    <property type="entry name" value="Phage_Integrase-like_Recomb"/>
</dbReference>
<dbReference type="GO" id="GO:0003677">
    <property type="term" value="F:DNA binding"/>
    <property type="evidence" value="ECO:0007669"/>
    <property type="project" value="InterPro"/>
</dbReference>
<protein>
    <recommendedName>
        <fullName evidence="4">Tyr recombinase domain-containing protein</fullName>
    </recommendedName>
</protein>
<dbReference type="InterPro" id="IPR013762">
    <property type="entry name" value="Integrase-like_cat_sf"/>
</dbReference>
<dbReference type="Proteomes" id="UP001190700">
    <property type="component" value="Unassembled WGS sequence"/>
</dbReference>
<dbReference type="GO" id="GO:0006310">
    <property type="term" value="P:DNA recombination"/>
    <property type="evidence" value="ECO:0007669"/>
    <property type="project" value="UniProtKB-KW"/>
</dbReference>
<evidence type="ECO:0000256" key="1">
    <source>
        <dbReference type="ARBA" id="ARBA00023172"/>
    </source>
</evidence>
<dbReference type="PANTHER" id="PTHR34605">
    <property type="entry name" value="PHAGE_INTEGRASE DOMAIN-CONTAINING PROTEIN"/>
    <property type="match status" value="1"/>
</dbReference>
<reference evidence="2 3" key="1">
    <citation type="journal article" date="2015" name="Genome Biol. Evol.">
        <title>Comparative Genomics of a Bacterivorous Green Alga Reveals Evolutionary Causalities and Consequences of Phago-Mixotrophic Mode of Nutrition.</title>
        <authorList>
            <person name="Burns J.A."/>
            <person name="Paasch A."/>
            <person name="Narechania A."/>
            <person name="Kim E."/>
        </authorList>
    </citation>
    <scope>NUCLEOTIDE SEQUENCE [LARGE SCALE GENOMIC DNA]</scope>
    <source>
        <strain evidence="2 3">PLY_AMNH</strain>
    </source>
</reference>
<dbReference type="EMBL" id="LGRX02021923">
    <property type="protein sequence ID" value="KAK3256161.1"/>
    <property type="molecule type" value="Genomic_DNA"/>
</dbReference>
<dbReference type="PANTHER" id="PTHR34605:SF4">
    <property type="entry name" value="DNA ADENINE METHYLTRANSFERASE"/>
    <property type="match status" value="1"/>
</dbReference>
<accession>A0AAE0FB68</accession>
<dbReference type="SUPFAM" id="SSF56349">
    <property type="entry name" value="DNA breaking-rejoining enzymes"/>
    <property type="match status" value="1"/>
</dbReference>
<proteinExistence type="predicted"/>
<evidence type="ECO:0000313" key="3">
    <source>
        <dbReference type="Proteomes" id="UP001190700"/>
    </source>
</evidence>
<keyword evidence="1" id="KW-0233">DNA recombination</keyword>
<dbReference type="GO" id="GO:0015074">
    <property type="term" value="P:DNA integration"/>
    <property type="evidence" value="ECO:0007669"/>
    <property type="project" value="InterPro"/>
</dbReference>
<organism evidence="2 3">
    <name type="scientific">Cymbomonas tetramitiformis</name>
    <dbReference type="NCBI Taxonomy" id="36881"/>
    <lineage>
        <taxon>Eukaryota</taxon>
        <taxon>Viridiplantae</taxon>
        <taxon>Chlorophyta</taxon>
        <taxon>Pyramimonadophyceae</taxon>
        <taxon>Pyramimonadales</taxon>
        <taxon>Pyramimonadaceae</taxon>
        <taxon>Cymbomonas</taxon>
    </lineage>
</organism>
<comment type="caution">
    <text evidence="2">The sequence shown here is derived from an EMBL/GenBank/DDBJ whole genome shotgun (WGS) entry which is preliminary data.</text>
</comment>
<sequence>MGPAELVRIYFSGEVDLSKENDLFCWTGCLLAFGGCFRKANITAKKQNCFSKSGVMTKGSVKFTGKEQMEVATSFSKTNQFSERQHKVLFQTVRYSAFCVVTLTRKAMTLDRLPGGLKAPLLCYNKVGGQQVALTHSVFDHWLRDKLKTAGLQPELYSGHSFRQGAATLAFAERMPRNLVKHWGDWVSDAIDEYHAMTMEQRLAIPRLVSDSMAASVEARQ</sequence>
<dbReference type="InterPro" id="IPR011010">
    <property type="entry name" value="DNA_brk_join_enz"/>
</dbReference>
<evidence type="ECO:0000313" key="2">
    <source>
        <dbReference type="EMBL" id="KAK3256161.1"/>
    </source>
</evidence>
<name>A0AAE0FB68_9CHLO</name>
<gene>
    <name evidence="2" type="ORF">CYMTET_34689</name>
</gene>